<sequence length="175" mass="19501">MLMDLTAELDLSPREHEAITALRNSCFPAYAMPRSYSKQRPHLRGLVWQGAQLVGHVGLDQRMIAVGDQPVAILGLIDLCVAPAMRGQGVASAMLAELQPFARSKGLDYLFLIADDPSLYLANGFVQITQYCSWLRINDFKNYGVAVELLDDIFIKALSDTPWPNRPIDLLGYMF</sequence>
<dbReference type="EMBL" id="AQGQ01000208">
    <property type="protein sequence ID" value="EOD53525.1"/>
    <property type="molecule type" value="Genomic_DNA"/>
</dbReference>
<comment type="caution">
    <text evidence="2">The sequence shown here is derived from an EMBL/GenBank/DDBJ whole genome shotgun (WGS) entry which is preliminary data.</text>
</comment>
<dbReference type="GO" id="GO:0016747">
    <property type="term" value="F:acyltransferase activity, transferring groups other than amino-acyl groups"/>
    <property type="evidence" value="ECO:0007669"/>
    <property type="project" value="InterPro"/>
</dbReference>
<dbReference type="InterPro" id="IPR016181">
    <property type="entry name" value="Acyl_CoA_acyltransferase"/>
</dbReference>
<evidence type="ECO:0000313" key="2">
    <source>
        <dbReference type="EMBL" id="EOD53525.1"/>
    </source>
</evidence>
<dbReference type="InterPro" id="IPR000182">
    <property type="entry name" value="GNAT_dom"/>
</dbReference>
<protein>
    <submittedName>
        <fullName evidence="2">Acetyltransferase</fullName>
    </submittedName>
</protein>
<dbReference type="PATRIC" id="fig|1268236.3.peg.3717"/>
<keyword evidence="3" id="KW-1185">Reference proteome</keyword>
<dbReference type="CDD" id="cd04301">
    <property type="entry name" value="NAT_SF"/>
    <property type="match status" value="1"/>
</dbReference>
<evidence type="ECO:0000313" key="3">
    <source>
        <dbReference type="Proteomes" id="UP000013526"/>
    </source>
</evidence>
<reference evidence="2 3" key="1">
    <citation type="journal article" date="2013" name="Genome Announc.">
        <title>Draft Genome Sequence of Aeromonas molluscorum Strain 848TT, Isolated from Bivalve Molluscs.</title>
        <authorList>
            <person name="Spataro N."/>
            <person name="Farfan M."/>
            <person name="Albarral V."/>
            <person name="Sanglas A."/>
            <person name="Loren J.G."/>
            <person name="Fuste M.C."/>
            <person name="Bosch E."/>
        </authorList>
    </citation>
    <scope>NUCLEOTIDE SEQUENCE [LARGE SCALE GENOMIC DNA]</scope>
    <source>
        <strain evidence="2 3">848</strain>
    </source>
</reference>
<organism evidence="2 3">
    <name type="scientific">Aeromonas molluscorum 848</name>
    <dbReference type="NCBI Taxonomy" id="1268236"/>
    <lineage>
        <taxon>Bacteria</taxon>
        <taxon>Pseudomonadati</taxon>
        <taxon>Pseudomonadota</taxon>
        <taxon>Gammaproteobacteria</taxon>
        <taxon>Aeromonadales</taxon>
        <taxon>Aeromonadaceae</taxon>
        <taxon>Aeromonas</taxon>
    </lineage>
</organism>
<dbReference type="Proteomes" id="UP000013526">
    <property type="component" value="Unassembled WGS sequence"/>
</dbReference>
<dbReference type="Pfam" id="PF00583">
    <property type="entry name" value="Acetyltransf_1"/>
    <property type="match status" value="1"/>
</dbReference>
<dbReference type="AlphaFoldDB" id="R1GPC1"/>
<name>R1GPC1_9GAMM</name>
<gene>
    <name evidence="2" type="ORF">G113_19144</name>
</gene>
<accession>R1GPC1</accession>
<keyword evidence="2" id="KW-0808">Transferase</keyword>
<dbReference type="Gene3D" id="3.40.630.30">
    <property type="match status" value="1"/>
</dbReference>
<dbReference type="PROSITE" id="PS51186">
    <property type="entry name" value="GNAT"/>
    <property type="match status" value="1"/>
</dbReference>
<proteinExistence type="predicted"/>
<feature type="domain" description="N-acetyltransferase" evidence="1">
    <location>
        <begin position="6"/>
        <end position="152"/>
    </location>
</feature>
<dbReference type="SUPFAM" id="SSF55729">
    <property type="entry name" value="Acyl-CoA N-acyltransferases (Nat)"/>
    <property type="match status" value="1"/>
</dbReference>
<evidence type="ECO:0000259" key="1">
    <source>
        <dbReference type="PROSITE" id="PS51186"/>
    </source>
</evidence>